<dbReference type="SUPFAM" id="SSF63829">
    <property type="entry name" value="Calcium-dependent phosphotriesterase"/>
    <property type="match status" value="1"/>
</dbReference>
<reference evidence="1 2" key="1">
    <citation type="submission" date="2020-06" db="EMBL/GenBank/DDBJ databases">
        <authorList>
            <person name="Li R."/>
            <person name="Bekaert M."/>
        </authorList>
    </citation>
    <scope>NUCLEOTIDE SEQUENCE [LARGE SCALE GENOMIC DNA]</scope>
    <source>
        <strain evidence="2">wild</strain>
    </source>
</reference>
<protein>
    <recommendedName>
        <fullName evidence="3">TRIM2_3</fullName>
    </recommendedName>
</protein>
<sequence length="399" mass="45311">MEKHLIEQINTIEESIKTDISDAMKKNTEQLGKENTEISELYEFVKEKIQELEILEEQGSNNQLFLTLREQEKGVHDVVQRVQEMILSYKKKLLKFEKAENIEIESVGSISNVEEDCNIAFRPVKLQQAQVQPERVGFMPTFQMEITKLLKVGDNVYITDVAVTADNNLFLCNFQRGVNKIYVYRINQYNSLHKLLTLPSEPFGISVLTGKNKAVVTLPNKSYLQLINTKKLKVEKTIQVEEGCYGISTTGDYIAVGKQAKIKILKLNGDTVKNIVLSGGLFQNVCSLVYIHNEGSLFYVRDGHVQHIQLDSTFLNRHKVSEVASLAVDAQGHVYVSEFNKNEIQRLRPDGRFYDVVLTKSNGITTPNAIAFNANFSNFFVTNATGLVQMYDCKYILFS</sequence>
<dbReference type="Gene3D" id="2.130.10.10">
    <property type="entry name" value="YVTN repeat-like/Quinoprotein amine dehydrogenase"/>
    <property type="match status" value="1"/>
</dbReference>
<dbReference type="EMBL" id="CACVKT020001100">
    <property type="protein sequence ID" value="CAC5365214.1"/>
    <property type="molecule type" value="Genomic_DNA"/>
</dbReference>
<accession>A0A6J8AEV8</accession>
<organism evidence="1 2">
    <name type="scientific">Mytilus coruscus</name>
    <name type="common">Sea mussel</name>
    <dbReference type="NCBI Taxonomy" id="42192"/>
    <lineage>
        <taxon>Eukaryota</taxon>
        <taxon>Metazoa</taxon>
        <taxon>Spiralia</taxon>
        <taxon>Lophotrochozoa</taxon>
        <taxon>Mollusca</taxon>
        <taxon>Bivalvia</taxon>
        <taxon>Autobranchia</taxon>
        <taxon>Pteriomorphia</taxon>
        <taxon>Mytilida</taxon>
        <taxon>Mytiloidea</taxon>
        <taxon>Mytilidae</taxon>
        <taxon>Mytilinae</taxon>
        <taxon>Mytilus</taxon>
    </lineage>
</organism>
<name>A0A6J8AEV8_MYTCO</name>
<evidence type="ECO:0000313" key="2">
    <source>
        <dbReference type="Proteomes" id="UP000507470"/>
    </source>
</evidence>
<dbReference type="AlphaFoldDB" id="A0A6J8AEV8"/>
<dbReference type="InterPro" id="IPR015943">
    <property type="entry name" value="WD40/YVTN_repeat-like_dom_sf"/>
</dbReference>
<evidence type="ECO:0000313" key="1">
    <source>
        <dbReference type="EMBL" id="CAC5365214.1"/>
    </source>
</evidence>
<gene>
    <name evidence="1" type="ORF">MCOR_5974</name>
</gene>
<keyword evidence="2" id="KW-1185">Reference proteome</keyword>
<proteinExistence type="predicted"/>
<evidence type="ECO:0008006" key="3">
    <source>
        <dbReference type="Google" id="ProtNLM"/>
    </source>
</evidence>
<dbReference type="Gene3D" id="2.40.10.500">
    <property type="match status" value="1"/>
</dbReference>
<dbReference type="Proteomes" id="UP000507470">
    <property type="component" value="Unassembled WGS sequence"/>
</dbReference>
<dbReference type="OrthoDB" id="6043419at2759"/>